<dbReference type="Proteomes" id="UP000023435">
    <property type="component" value="Unassembled WGS sequence"/>
</dbReference>
<dbReference type="RefSeq" id="WP_036114223.1">
    <property type="nucleotide sequence ID" value="NZ_JAJA02000001.1"/>
</dbReference>
<evidence type="ECO:0000256" key="1">
    <source>
        <dbReference type="SAM" id="Phobius"/>
    </source>
</evidence>
<dbReference type="AlphaFoldDB" id="A0A120AH16"/>
<organism evidence="3 4">
    <name type="scientific">Lysobacter capsici AZ78</name>
    <dbReference type="NCBI Taxonomy" id="1444315"/>
    <lineage>
        <taxon>Bacteria</taxon>
        <taxon>Pseudomonadati</taxon>
        <taxon>Pseudomonadota</taxon>
        <taxon>Gammaproteobacteria</taxon>
        <taxon>Lysobacterales</taxon>
        <taxon>Lysobacteraceae</taxon>
        <taxon>Lysobacter</taxon>
    </lineage>
</organism>
<keyword evidence="1" id="KW-0472">Membrane</keyword>
<comment type="caution">
    <text evidence="3">The sequence shown here is derived from an EMBL/GenBank/DDBJ whole genome shotgun (WGS) entry which is preliminary data.</text>
</comment>
<keyword evidence="2" id="KW-0732">Signal</keyword>
<protein>
    <submittedName>
        <fullName evidence="3">Uncharacterized protein</fullName>
    </submittedName>
</protein>
<evidence type="ECO:0000313" key="4">
    <source>
        <dbReference type="Proteomes" id="UP000023435"/>
    </source>
</evidence>
<keyword evidence="1" id="KW-0812">Transmembrane</keyword>
<name>A0A120AH16_9GAMM</name>
<evidence type="ECO:0000313" key="3">
    <source>
        <dbReference type="EMBL" id="KWS05482.1"/>
    </source>
</evidence>
<reference evidence="3 4" key="1">
    <citation type="journal article" date="2014" name="Genome Announc.">
        <title>Draft Genome Sequence of Lysobacter capsici AZ78, a Bacterium Antagonistic to Plant-Pathogenic Oomycetes.</title>
        <authorList>
            <person name="Puopolo G."/>
            <person name="Sonego P."/>
            <person name="Engelen K."/>
            <person name="Pertot I."/>
        </authorList>
    </citation>
    <scope>NUCLEOTIDE SEQUENCE [LARGE SCALE GENOMIC DNA]</scope>
    <source>
        <strain evidence="3 4">AZ78</strain>
    </source>
</reference>
<accession>A0A120AH16</accession>
<keyword evidence="1" id="KW-1133">Transmembrane helix</keyword>
<evidence type="ECO:0000256" key="2">
    <source>
        <dbReference type="SAM" id="SignalP"/>
    </source>
</evidence>
<gene>
    <name evidence="3" type="ORF">AZ78_3034</name>
</gene>
<feature type="signal peptide" evidence="2">
    <location>
        <begin position="1"/>
        <end position="21"/>
    </location>
</feature>
<feature type="chain" id="PRO_5007163674" evidence="2">
    <location>
        <begin position="22"/>
        <end position="85"/>
    </location>
</feature>
<sequence>MRRPFARVVAALAAGALAAWAAGELAMSLIASYFMAEYGLSSVSIGASAIAYWKACVVAVWIVSPLAFCAAGGLVWRGSRPRRRD</sequence>
<keyword evidence="4" id="KW-1185">Reference proteome</keyword>
<proteinExistence type="predicted"/>
<dbReference type="EMBL" id="JAJA02000001">
    <property type="protein sequence ID" value="KWS05482.1"/>
    <property type="molecule type" value="Genomic_DNA"/>
</dbReference>
<feature type="transmembrane region" description="Helical" evidence="1">
    <location>
        <begin position="50"/>
        <end position="76"/>
    </location>
</feature>
<dbReference type="OrthoDB" id="9920209at2"/>